<feature type="transmembrane region" description="Helical" evidence="6">
    <location>
        <begin position="303"/>
        <end position="322"/>
    </location>
</feature>
<keyword evidence="3 6" id="KW-0812">Transmembrane</keyword>
<feature type="transmembrane region" description="Helical" evidence="6">
    <location>
        <begin position="77"/>
        <end position="100"/>
    </location>
</feature>
<dbReference type="GO" id="GO:0034755">
    <property type="term" value="P:iron ion transmembrane transport"/>
    <property type="evidence" value="ECO:0007669"/>
    <property type="project" value="TreeGrafter"/>
</dbReference>
<dbReference type="PANTHER" id="PTHR11706:SF33">
    <property type="entry name" value="NATURAL RESISTANCE-ASSOCIATED MACROPHAGE PROTEIN 2"/>
    <property type="match status" value="1"/>
</dbReference>
<dbReference type="GO" id="GO:0005886">
    <property type="term" value="C:plasma membrane"/>
    <property type="evidence" value="ECO:0007669"/>
    <property type="project" value="TreeGrafter"/>
</dbReference>
<keyword evidence="4 6" id="KW-1133">Transmembrane helix</keyword>
<dbReference type="PANTHER" id="PTHR11706">
    <property type="entry name" value="SOLUTE CARRIER PROTEIN FAMILY 11 MEMBER"/>
    <property type="match status" value="1"/>
</dbReference>
<organism evidence="7 8">
    <name type="scientific">Actinophytocola xinjiangensis</name>
    <dbReference type="NCBI Taxonomy" id="485602"/>
    <lineage>
        <taxon>Bacteria</taxon>
        <taxon>Bacillati</taxon>
        <taxon>Actinomycetota</taxon>
        <taxon>Actinomycetes</taxon>
        <taxon>Pseudonocardiales</taxon>
        <taxon>Pseudonocardiaceae</taxon>
    </lineage>
</organism>
<evidence type="ECO:0000313" key="7">
    <source>
        <dbReference type="EMBL" id="OLF12438.1"/>
    </source>
</evidence>
<evidence type="ECO:0000256" key="1">
    <source>
        <dbReference type="ARBA" id="ARBA00004141"/>
    </source>
</evidence>
<comment type="subcellular location">
    <subcellularLocation>
        <location evidence="1">Membrane</location>
        <topology evidence="1">Multi-pass membrane protein</topology>
    </subcellularLocation>
</comment>
<evidence type="ECO:0000313" key="8">
    <source>
        <dbReference type="Proteomes" id="UP000185696"/>
    </source>
</evidence>
<keyword evidence="2" id="KW-0813">Transport</keyword>
<feature type="transmembrane region" description="Helical" evidence="6">
    <location>
        <begin position="328"/>
        <end position="352"/>
    </location>
</feature>
<keyword evidence="8" id="KW-1185">Reference proteome</keyword>
<feature type="transmembrane region" description="Helical" evidence="6">
    <location>
        <begin position="176"/>
        <end position="197"/>
    </location>
</feature>
<dbReference type="Proteomes" id="UP000185696">
    <property type="component" value="Unassembled WGS sequence"/>
</dbReference>
<feature type="transmembrane region" description="Helical" evidence="6">
    <location>
        <begin position="218"/>
        <end position="239"/>
    </location>
</feature>
<dbReference type="Gene3D" id="1.20.1740.10">
    <property type="entry name" value="Amino acid/polyamine transporter I"/>
    <property type="match status" value="1"/>
</dbReference>
<feature type="transmembrane region" description="Helical" evidence="6">
    <location>
        <begin position="259"/>
        <end position="282"/>
    </location>
</feature>
<dbReference type="GO" id="GO:0015086">
    <property type="term" value="F:cadmium ion transmembrane transporter activity"/>
    <property type="evidence" value="ECO:0007669"/>
    <property type="project" value="TreeGrafter"/>
</dbReference>
<proteinExistence type="predicted"/>
<evidence type="ECO:0008006" key="9">
    <source>
        <dbReference type="Google" id="ProtNLM"/>
    </source>
</evidence>
<feature type="transmembrane region" description="Helical" evidence="6">
    <location>
        <begin position="138"/>
        <end position="156"/>
    </location>
</feature>
<evidence type="ECO:0000256" key="4">
    <source>
        <dbReference type="ARBA" id="ARBA00022989"/>
    </source>
</evidence>
<name>A0A7Z0WPQ5_9PSEU</name>
<dbReference type="AlphaFoldDB" id="A0A7Z0WPQ5"/>
<accession>A0A7Z0WPQ5</accession>
<feature type="transmembrane region" description="Helical" evidence="6">
    <location>
        <begin position="36"/>
        <end position="57"/>
    </location>
</feature>
<dbReference type="EMBL" id="MSIF01000003">
    <property type="protein sequence ID" value="OLF12438.1"/>
    <property type="molecule type" value="Genomic_DNA"/>
</dbReference>
<protein>
    <recommendedName>
        <fullName evidence="9">NRAMP (Natural resistance-associated macrophage protein)-like metal ion transporter</fullName>
    </recommendedName>
</protein>
<evidence type="ECO:0000256" key="3">
    <source>
        <dbReference type="ARBA" id="ARBA00022692"/>
    </source>
</evidence>
<reference evidence="7 8" key="1">
    <citation type="submission" date="2016-12" db="EMBL/GenBank/DDBJ databases">
        <title>The draft genome sequence of Actinophytocola xinjiangensis.</title>
        <authorList>
            <person name="Wang W."/>
            <person name="Yuan L."/>
        </authorList>
    </citation>
    <scope>NUCLEOTIDE SEQUENCE [LARGE SCALE GENOMIC DNA]</scope>
    <source>
        <strain evidence="7 8">CGMCC 4.4663</strain>
    </source>
</reference>
<evidence type="ECO:0000256" key="2">
    <source>
        <dbReference type="ARBA" id="ARBA00022448"/>
    </source>
</evidence>
<dbReference type="GO" id="GO:0005384">
    <property type="term" value="F:manganese ion transmembrane transporter activity"/>
    <property type="evidence" value="ECO:0007669"/>
    <property type="project" value="TreeGrafter"/>
</dbReference>
<feature type="transmembrane region" description="Helical" evidence="6">
    <location>
        <begin position="112"/>
        <end position="131"/>
    </location>
</feature>
<comment type="caution">
    <text evidence="7">The sequence shown here is derived from an EMBL/GenBank/DDBJ whole genome shotgun (WGS) entry which is preliminary data.</text>
</comment>
<sequence length="391" mass="40257">MRYIGPAFIVGALTFGPGNAVSSATLGAESGYKVLWLLVISSVLMLAFTDMSARIAITYPTSIIQAIKDHIAKPAGVIAGICFFILAVTFGSGSMIGASLGLQVITGVDIKPLSAICAVAAVALLWTGGAYKRIEQVMIIAMAVMAVAFLATAVKVGPDLGDMAAGLVPSDVPGGLVAAFALLGTNLSLYSAFYMAYTLRDKGTTRADYRTTTRYDTIPGALLPGILTVAIIASAATVIPGATIESGNDMVDILRPALGSAAVFVFALGLFSAGFSSVMTGVPGGHVLSDALGFGDSIDHRRVRIMATVAIAASLGLVLIFGGAPIQLILVANAGTLILFPLLAGSILYLATRRRVMGDLTNRWWQTVIGVVGLAVVGWGAYRVAVELISG</sequence>
<feature type="transmembrane region" description="Helical" evidence="6">
    <location>
        <begin position="364"/>
        <end position="382"/>
    </location>
</feature>
<dbReference type="InterPro" id="IPR001046">
    <property type="entry name" value="NRAMP_fam"/>
</dbReference>
<dbReference type="NCBIfam" id="NF037982">
    <property type="entry name" value="Nramp_1"/>
    <property type="match status" value="1"/>
</dbReference>
<evidence type="ECO:0000256" key="5">
    <source>
        <dbReference type="ARBA" id="ARBA00023136"/>
    </source>
</evidence>
<dbReference type="Pfam" id="PF01566">
    <property type="entry name" value="Nramp"/>
    <property type="match status" value="1"/>
</dbReference>
<evidence type="ECO:0000256" key="6">
    <source>
        <dbReference type="SAM" id="Phobius"/>
    </source>
</evidence>
<keyword evidence="5 6" id="KW-0472">Membrane</keyword>
<gene>
    <name evidence="7" type="ORF">BLA60_10300</name>
</gene>